<evidence type="ECO:0000313" key="1">
    <source>
        <dbReference type="EMBL" id="RAK69901.1"/>
    </source>
</evidence>
<accession>A0A328BTP8</accession>
<proteinExistence type="predicted"/>
<keyword evidence="2" id="KW-1185">Reference proteome</keyword>
<protein>
    <recommendedName>
        <fullName evidence="3">N-acetyltransferase domain-containing protein</fullName>
    </recommendedName>
</protein>
<dbReference type="RefSeq" id="WP_111476637.1">
    <property type="nucleotide sequence ID" value="NZ_QHKM01000001.1"/>
</dbReference>
<dbReference type="AlphaFoldDB" id="A0A328BTP8"/>
<reference evidence="2" key="1">
    <citation type="submission" date="2018-05" db="EMBL/GenBank/DDBJ databases">
        <authorList>
            <person name="Nie L."/>
        </authorList>
    </citation>
    <scope>NUCLEOTIDE SEQUENCE [LARGE SCALE GENOMIC DNA]</scope>
    <source>
        <strain evidence="2">NL</strain>
    </source>
</reference>
<evidence type="ECO:0000313" key="2">
    <source>
        <dbReference type="Proteomes" id="UP000248553"/>
    </source>
</evidence>
<sequence>MPEQLTPSACFFRLLESWSEEDFGASVTPEVRITALPNSDKEVFIADIVSSTDGQGYESEALQKLGQLADAAHCRLVVFVDTQEVSWYGQHGFVWYRGNSKNVLVRRPQAGTA</sequence>
<comment type="caution">
    <text evidence="1">The sequence shown here is derived from an EMBL/GenBank/DDBJ whole genome shotgun (WGS) entry which is preliminary data.</text>
</comment>
<name>A0A328BTP8_9BACT</name>
<dbReference type="Proteomes" id="UP000248553">
    <property type="component" value="Unassembled WGS sequence"/>
</dbReference>
<dbReference type="EMBL" id="QHKM01000001">
    <property type="protein sequence ID" value="RAK69901.1"/>
    <property type="molecule type" value="Genomic_DNA"/>
</dbReference>
<evidence type="ECO:0008006" key="3">
    <source>
        <dbReference type="Google" id="ProtNLM"/>
    </source>
</evidence>
<organism evidence="1 2">
    <name type="scientific">Hymenobacter edaphi</name>
    <dbReference type="NCBI Taxonomy" id="2211146"/>
    <lineage>
        <taxon>Bacteria</taxon>
        <taxon>Pseudomonadati</taxon>
        <taxon>Bacteroidota</taxon>
        <taxon>Cytophagia</taxon>
        <taxon>Cytophagales</taxon>
        <taxon>Hymenobacteraceae</taxon>
        <taxon>Hymenobacter</taxon>
    </lineage>
</organism>
<gene>
    <name evidence="1" type="ORF">DLM85_03330</name>
</gene>